<protein>
    <recommendedName>
        <fullName evidence="11">RanBD1 domain-containing protein</fullName>
    </recommendedName>
</protein>
<feature type="compositionally biased region" description="Polar residues" evidence="10">
    <location>
        <begin position="289"/>
        <end position="300"/>
    </location>
</feature>
<keyword evidence="8" id="KW-0906">Nuclear pore complex</keyword>
<keyword evidence="3" id="KW-0677">Repeat</keyword>
<keyword evidence="7" id="KW-0811">Translocation</keyword>
<reference evidence="12 13" key="1">
    <citation type="submission" date="2022-05" db="EMBL/GenBank/DDBJ databases">
        <authorList>
            <consortium name="Genoscope - CEA"/>
            <person name="William W."/>
        </authorList>
    </citation>
    <scope>NUCLEOTIDE SEQUENCE [LARGE SCALE GENOMIC DNA]</scope>
</reference>
<dbReference type="SUPFAM" id="SSF50729">
    <property type="entry name" value="PH domain-like"/>
    <property type="match status" value="1"/>
</dbReference>
<evidence type="ECO:0000256" key="1">
    <source>
        <dbReference type="ARBA" id="ARBA00004567"/>
    </source>
</evidence>
<dbReference type="Pfam" id="PF00638">
    <property type="entry name" value="Ran_BP1"/>
    <property type="match status" value="1"/>
</dbReference>
<keyword evidence="9" id="KW-0539">Nucleus</keyword>
<keyword evidence="13" id="KW-1185">Reference proteome</keyword>
<evidence type="ECO:0000256" key="6">
    <source>
        <dbReference type="ARBA" id="ARBA00022990"/>
    </source>
</evidence>
<keyword evidence="2" id="KW-0813">Transport</keyword>
<comment type="caution">
    <text evidence="12">The sequence shown here is derived from an EMBL/GenBank/DDBJ whole genome shotgun (WGS) entry which is preliminary data.</text>
</comment>
<dbReference type="InterPro" id="IPR045255">
    <property type="entry name" value="RanBP1-like"/>
</dbReference>
<evidence type="ECO:0000256" key="4">
    <source>
        <dbReference type="ARBA" id="ARBA00022816"/>
    </source>
</evidence>
<evidence type="ECO:0000256" key="3">
    <source>
        <dbReference type="ARBA" id="ARBA00022737"/>
    </source>
</evidence>
<dbReference type="SMART" id="SM00160">
    <property type="entry name" value="RanBD"/>
    <property type="match status" value="1"/>
</dbReference>
<dbReference type="InterPro" id="IPR015007">
    <property type="entry name" value="NUP2/50/61"/>
</dbReference>
<evidence type="ECO:0000256" key="5">
    <source>
        <dbReference type="ARBA" id="ARBA00022927"/>
    </source>
</evidence>
<dbReference type="InterPro" id="IPR011993">
    <property type="entry name" value="PH-like_dom_sf"/>
</dbReference>
<dbReference type="InterPro" id="IPR000156">
    <property type="entry name" value="Ran_bind_dom"/>
</dbReference>
<sequence length="445" mass="48382">MGTAKFLLVYRRQVNQITGYAKFSYGIFYAPTTGGACPKRGGQLQIKMAKRVAERELTQENWDQEDEEEEAGHFKVASSEDLSKRKIIKAKRRVPVNPDKQGGGIFQGFSGFAGLNSNTKGFGSSSLAFKPLTGISSLSSSSSNMFSSATSTSTNTTPSLSFGSSNNQNGFKAISTENSQAAKEFSSSYNDNIKALNESVSSWIQKHIKLNPYVDLTPIFNDYKEHMKNIDQKFSGTGKQTDTLAAKEIVTMSNPSPAETSSSTQLVTTPSLFTAPSQPPHTSEENKSDANNSETQSTGQEAVAGTSGEETNEDEVPKPRSVVVAEEGAFHSIKCKMFFKRDSSWSELGIGMLNLKKLEGKTQVLVRNDTTLGKILLNIYLAESTPITRSGKNNVILMCVPNPPLYSKPSEGDNSKPATYLIRVKTAEDADELFSLLNKSKSSSN</sequence>
<dbReference type="EMBL" id="CALNXK010000151">
    <property type="protein sequence ID" value="CAH3169683.1"/>
    <property type="molecule type" value="Genomic_DNA"/>
</dbReference>
<dbReference type="PANTHER" id="PTHR23138:SF141">
    <property type="entry name" value="NUCLEAR PORE COMPLEX PROTEIN NUP50"/>
    <property type="match status" value="1"/>
</dbReference>
<gene>
    <name evidence="12" type="ORF">PLOB_00010253</name>
</gene>
<evidence type="ECO:0000313" key="13">
    <source>
        <dbReference type="Proteomes" id="UP001159405"/>
    </source>
</evidence>
<keyword evidence="5" id="KW-0653">Protein transport</keyword>
<keyword evidence="4" id="KW-0509">mRNA transport</keyword>
<evidence type="ECO:0000256" key="9">
    <source>
        <dbReference type="ARBA" id="ARBA00023242"/>
    </source>
</evidence>
<evidence type="ECO:0000313" key="12">
    <source>
        <dbReference type="EMBL" id="CAH3169683.1"/>
    </source>
</evidence>
<evidence type="ECO:0000259" key="11">
    <source>
        <dbReference type="SMART" id="SM00160"/>
    </source>
</evidence>
<feature type="domain" description="RanBD1" evidence="11">
    <location>
        <begin position="317"/>
        <end position="441"/>
    </location>
</feature>
<comment type="subcellular location">
    <subcellularLocation>
        <location evidence="1">Nucleus</location>
        <location evidence="1">Nuclear pore complex</location>
    </subcellularLocation>
</comment>
<dbReference type="PANTHER" id="PTHR23138">
    <property type="entry name" value="RAN BINDING PROTEIN"/>
    <property type="match status" value="1"/>
</dbReference>
<proteinExistence type="predicted"/>
<dbReference type="Proteomes" id="UP001159405">
    <property type="component" value="Unassembled WGS sequence"/>
</dbReference>
<organism evidence="12 13">
    <name type="scientific">Porites lobata</name>
    <dbReference type="NCBI Taxonomy" id="104759"/>
    <lineage>
        <taxon>Eukaryota</taxon>
        <taxon>Metazoa</taxon>
        <taxon>Cnidaria</taxon>
        <taxon>Anthozoa</taxon>
        <taxon>Hexacorallia</taxon>
        <taxon>Scleractinia</taxon>
        <taxon>Fungiina</taxon>
        <taxon>Poritidae</taxon>
        <taxon>Porites</taxon>
    </lineage>
</organism>
<evidence type="ECO:0000256" key="2">
    <source>
        <dbReference type="ARBA" id="ARBA00022448"/>
    </source>
</evidence>
<dbReference type="Gene3D" id="2.30.29.30">
    <property type="entry name" value="Pleckstrin-homology domain (PH domain)/Phosphotyrosine-binding domain (PTB)"/>
    <property type="match status" value="1"/>
</dbReference>
<evidence type="ECO:0000256" key="8">
    <source>
        <dbReference type="ARBA" id="ARBA00023132"/>
    </source>
</evidence>
<dbReference type="Pfam" id="PF08911">
    <property type="entry name" value="NUP50"/>
    <property type="match status" value="1"/>
</dbReference>
<name>A0ABN8QVM0_9CNID</name>
<accession>A0ABN8QVM0</accession>
<dbReference type="CDD" id="cd13170">
    <property type="entry name" value="RanBD_NUP50"/>
    <property type="match status" value="1"/>
</dbReference>
<evidence type="ECO:0000256" key="7">
    <source>
        <dbReference type="ARBA" id="ARBA00023010"/>
    </source>
</evidence>
<evidence type="ECO:0000256" key="10">
    <source>
        <dbReference type="SAM" id="MobiDB-lite"/>
    </source>
</evidence>
<feature type="region of interest" description="Disordered" evidence="10">
    <location>
        <begin position="253"/>
        <end position="320"/>
    </location>
</feature>
<feature type="compositionally biased region" description="Polar residues" evidence="10">
    <location>
        <begin position="253"/>
        <end position="276"/>
    </location>
</feature>
<keyword evidence="6" id="KW-0007">Acetylation</keyword>